<dbReference type="EMBL" id="BSDY01000004">
    <property type="protein sequence ID" value="GLI55432.1"/>
    <property type="molecule type" value="Genomic_DNA"/>
</dbReference>
<dbReference type="SUPFAM" id="SSF49785">
    <property type="entry name" value="Galactose-binding domain-like"/>
    <property type="match status" value="1"/>
</dbReference>
<keyword evidence="2" id="KW-1185">Reference proteome</keyword>
<sequence>MHSALVQFSATDFVREESVNIFVNHAFNDLVTNSEKDNEQLPQKLVYHFYADPGEYELKICYAADEIRPVSVYVNGNLITDRALAKSTNGWTRIETSVVGSTLLNSGVNTLVISRETAIPHLQQITFTPQW</sequence>
<reference evidence="1" key="1">
    <citation type="submission" date="2022-12" db="EMBL/GenBank/DDBJ databases">
        <title>Reference genome sequencing for broad-spectrum identification of bacterial and archaeal isolates by mass spectrometry.</title>
        <authorList>
            <person name="Sekiguchi Y."/>
            <person name="Tourlousse D.M."/>
        </authorList>
    </citation>
    <scope>NUCLEOTIDE SEQUENCE</scope>
    <source>
        <strain evidence="1">10succ1</strain>
    </source>
</reference>
<accession>A0A9W6GJU0</accession>
<dbReference type="Gene3D" id="2.60.120.260">
    <property type="entry name" value="Galactose-binding domain-like"/>
    <property type="match status" value="1"/>
</dbReference>
<evidence type="ECO:0000313" key="2">
    <source>
        <dbReference type="Proteomes" id="UP001144471"/>
    </source>
</evidence>
<proteinExistence type="predicted"/>
<comment type="caution">
    <text evidence="1">The sequence shown here is derived from an EMBL/GenBank/DDBJ whole genome shotgun (WGS) entry which is preliminary data.</text>
</comment>
<protein>
    <submittedName>
        <fullName evidence="1">Uncharacterized protein</fullName>
    </submittedName>
</protein>
<evidence type="ECO:0000313" key="1">
    <source>
        <dbReference type="EMBL" id="GLI55432.1"/>
    </source>
</evidence>
<name>A0A9W6GJU0_9FUSO</name>
<dbReference type="InterPro" id="IPR008979">
    <property type="entry name" value="Galactose-bd-like_sf"/>
</dbReference>
<organism evidence="1 2">
    <name type="scientific">Propionigenium maris DSM 9537</name>
    <dbReference type="NCBI Taxonomy" id="1123000"/>
    <lineage>
        <taxon>Bacteria</taxon>
        <taxon>Fusobacteriati</taxon>
        <taxon>Fusobacteriota</taxon>
        <taxon>Fusobacteriia</taxon>
        <taxon>Fusobacteriales</taxon>
        <taxon>Fusobacteriaceae</taxon>
        <taxon>Propionigenium</taxon>
    </lineage>
</organism>
<dbReference type="AlphaFoldDB" id="A0A9W6GJU0"/>
<dbReference type="RefSeq" id="WP_281833898.1">
    <property type="nucleotide sequence ID" value="NZ_BSDY01000004.1"/>
</dbReference>
<dbReference type="Proteomes" id="UP001144471">
    <property type="component" value="Unassembled WGS sequence"/>
</dbReference>
<gene>
    <name evidence="1" type="ORF">PM10SUCC1_09460</name>
</gene>